<dbReference type="InterPro" id="IPR056291">
    <property type="entry name" value="MORN_DRC7"/>
</dbReference>
<dbReference type="Proteomes" id="UP000092716">
    <property type="component" value="Chromosome 14"/>
</dbReference>
<reference evidence="3" key="1">
    <citation type="submission" date="2016-06" db="EMBL/GenBank/DDBJ databases">
        <title>First high quality genome sequence of Plasmodium coatneyi using continuous long reads from single molecule, real-time sequencing.</title>
        <authorList>
            <person name="Chien J.-T."/>
            <person name="Pakala S.B."/>
            <person name="Geraldo J.A."/>
            <person name="Lapp S.A."/>
            <person name="Barnwell J.W."/>
            <person name="Kissinger J.C."/>
            <person name="Galinski M.R."/>
            <person name="Humphrey J.C."/>
        </authorList>
    </citation>
    <scope>NUCLEOTIDE SEQUENCE [LARGE SCALE GENOMIC DNA]</scope>
    <source>
        <strain evidence="3">Hackeri</strain>
    </source>
</reference>
<dbReference type="VEuPathDB" id="PlasmoDB:PCOAH_00053860"/>
<dbReference type="PANTHER" id="PTHR35249:SF2">
    <property type="entry name" value="DYNEIN REGULATORY COMPLEX SUBUNIT 7"/>
    <property type="match status" value="1"/>
</dbReference>
<accession>A0A1B1E7P9</accession>
<dbReference type="OrthoDB" id="10262874at2759"/>
<dbReference type="PANTHER" id="PTHR35249">
    <property type="entry name" value="DYNEIN REGULATORY COMPLEX SUBUNIT 7"/>
    <property type="match status" value="1"/>
</dbReference>
<evidence type="ECO:0000313" key="3">
    <source>
        <dbReference type="Proteomes" id="UP000092716"/>
    </source>
</evidence>
<protein>
    <recommendedName>
        <fullName evidence="1">Dynein regulatory complex subunit 7 MORN domain-containing protein</fullName>
    </recommendedName>
</protein>
<dbReference type="Pfam" id="PF24667">
    <property type="entry name" value="MORN_DRC7"/>
    <property type="match status" value="1"/>
</dbReference>
<dbReference type="GO" id="GO:0031514">
    <property type="term" value="C:motile cilium"/>
    <property type="evidence" value="ECO:0007669"/>
    <property type="project" value="TreeGrafter"/>
</dbReference>
<dbReference type="RefSeq" id="XP_019917484.1">
    <property type="nucleotide sequence ID" value="XM_020062166.1"/>
</dbReference>
<dbReference type="KEGG" id="pcot:PCOAH_00053860"/>
<keyword evidence="3" id="KW-1185">Reference proteome</keyword>
<feature type="domain" description="Dynein regulatory complex subunit 7 MORN" evidence="1">
    <location>
        <begin position="327"/>
        <end position="531"/>
    </location>
</feature>
<gene>
    <name evidence="2" type="ORF">PCOAH_00053860</name>
</gene>
<evidence type="ECO:0000259" key="1">
    <source>
        <dbReference type="Pfam" id="PF24667"/>
    </source>
</evidence>
<name>A0A1B1E7P9_9APIC</name>
<dbReference type="EMBL" id="CP016252">
    <property type="protein sequence ID" value="ANQ10789.1"/>
    <property type="molecule type" value="Genomic_DNA"/>
</dbReference>
<organism evidence="2 3">
    <name type="scientific">Plasmodium coatneyi</name>
    <dbReference type="NCBI Taxonomy" id="208452"/>
    <lineage>
        <taxon>Eukaryota</taxon>
        <taxon>Sar</taxon>
        <taxon>Alveolata</taxon>
        <taxon>Apicomplexa</taxon>
        <taxon>Aconoidasida</taxon>
        <taxon>Haemosporida</taxon>
        <taxon>Plasmodiidae</taxon>
        <taxon>Plasmodium</taxon>
    </lineage>
</organism>
<dbReference type="AlphaFoldDB" id="A0A1B1E7P9"/>
<dbReference type="GeneID" id="30912120"/>
<sequence length="822" mass="97678">MKNKNKLKRCLDYLRNNRDRIAKDHVNLIPCSKESVLLTYLKEFRLQLAKRYAAQFCEFFIDEYGQRRNICSSIIQVFFPFDKGNNYKEIYTLIKSYFTFEVVLKKKIKTLLLPNVALVFDWKIADCADLCTIVVSSLRTKNYDAYVVCGEAPFSICAKDDKKHLCEFNFKDWEYYEGKKEDAAEVLDIKGKKAKYRKLMNIGVRAAGERKFEDEGSNEEKDLYVHMWILIKKSLDVKKDVFIEMGSGREYDVDDCPYRSIFYLWNEKNIYVNIRKTEEVTTLVSELQNNEYFVPAFYDEIRAKALTPIIENRLYKIRKDRFLLKYPQGSNTTFYKNCKKDQYGDFLQHDGLTEMHTHYGNKFYTNVESVCCLFKYRRDGKMAKLYFPQKFKTVEYYDSSGHHFLRALRESIGFYSHFSFYPNRPDGLIHYLEIKDSKIMEYFSNRNDQVIYRSMCLSPSVETKYKLKMFDGKDYYVTKMTVKYKDERRQNGIKKKIFLIPENKIILVYYNNCNQISNTFEVYEKHIWYNHDTEEVGLTIRQGSLLNGEKWTHRFVFLKGGAKSFLSSVMFASPTDDPQNEEIVTYKKNYVYKHFVNYGDPLQKESLYLLREERSLFHDIESTYKAVICAIRKERSQMKETEEEYQYKPQNITNKNEMIYHDNEQMEHFNKSVIEDEMNVFNFYNSYPWDQHAEVSMNNSFFLSKRKILKVECACDEIAYVSSEKGQELARCALHSVDDKALPTHTGDPAERNFELAKPSEGENGQNRGSMKLSILEDRLSKYKQELSEMKDMNDPSKLEDVERIRKNIKFTEDRIYHCRKD</sequence>
<proteinExistence type="predicted"/>
<dbReference type="GO" id="GO:0048870">
    <property type="term" value="P:cell motility"/>
    <property type="evidence" value="ECO:0007669"/>
    <property type="project" value="TreeGrafter"/>
</dbReference>
<evidence type="ECO:0000313" key="2">
    <source>
        <dbReference type="EMBL" id="ANQ10789.1"/>
    </source>
</evidence>
<dbReference type="InterPro" id="IPR033551">
    <property type="entry name" value="DRC7/lobo"/>
</dbReference>